<dbReference type="EMBL" id="JAFKCT010000002">
    <property type="protein sequence ID" value="MBN7810880.1"/>
    <property type="molecule type" value="Genomic_DNA"/>
</dbReference>
<comment type="caution">
    <text evidence="1">The sequence shown here is derived from an EMBL/GenBank/DDBJ whole genome shotgun (WGS) entry which is preliminary data.</text>
</comment>
<dbReference type="Proteomes" id="UP000664317">
    <property type="component" value="Unassembled WGS sequence"/>
</dbReference>
<sequence length="230" mass="25948">MHSPNQQSERRILLSAQAEMRQERGFTMRQRELDLVPGLTVKISEVTLLPKTEFDVIASESSLQCLLPMVGEIRLESGMRVELGELWSQFKPKNGRLSVSNPFSKESVHFLRIEIPSLSYFPETFSPFRFENIKDRISPIFTHRDGGEYFRISVGNLGGRKDVEFPSQASSVALVLSGAMEYQNCLLEQGDCLALNGACTLEMEALSEETLVLILEFAAKEEKSEDPLRN</sequence>
<dbReference type="RefSeq" id="WP_206577642.1">
    <property type="nucleotide sequence ID" value="NZ_JAFKCT010000002.1"/>
</dbReference>
<evidence type="ECO:0000313" key="2">
    <source>
        <dbReference type="Proteomes" id="UP000664317"/>
    </source>
</evidence>
<proteinExistence type="predicted"/>
<name>A0ABS3C3Y6_9BACT</name>
<organism evidence="1 2">
    <name type="scientific">Algoriphagus oliviformis</name>
    <dbReference type="NCBI Taxonomy" id="2811231"/>
    <lineage>
        <taxon>Bacteria</taxon>
        <taxon>Pseudomonadati</taxon>
        <taxon>Bacteroidota</taxon>
        <taxon>Cytophagia</taxon>
        <taxon>Cytophagales</taxon>
        <taxon>Cyclobacteriaceae</taxon>
        <taxon>Algoriphagus</taxon>
    </lineage>
</organism>
<gene>
    <name evidence="1" type="ORF">J0A68_07940</name>
</gene>
<accession>A0ABS3C3Y6</accession>
<evidence type="ECO:0000313" key="1">
    <source>
        <dbReference type="EMBL" id="MBN7810880.1"/>
    </source>
</evidence>
<reference evidence="1 2" key="1">
    <citation type="submission" date="2021-03" db="EMBL/GenBank/DDBJ databases">
        <title>novel species isolated from a fishpond in China.</title>
        <authorList>
            <person name="Lu H."/>
            <person name="Cai Z."/>
        </authorList>
    </citation>
    <scope>NUCLEOTIDE SEQUENCE [LARGE SCALE GENOMIC DNA]</scope>
    <source>
        <strain evidence="1 2">H41</strain>
    </source>
</reference>
<keyword evidence="2" id="KW-1185">Reference proteome</keyword>
<evidence type="ECO:0008006" key="3">
    <source>
        <dbReference type="Google" id="ProtNLM"/>
    </source>
</evidence>
<protein>
    <recommendedName>
        <fullName evidence="3">Quercetin 2,3-dioxygenase C-terminal cupin domain-containing protein</fullName>
    </recommendedName>
</protein>